<organism evidence="1 2">
    <name type="scientific">Pristionchus pacificus</name>
    <name type="common">Parasitic nematode worm</name>
    <dbReference type="NCBI Taxonomy" id="54126"/>
    <lineage>
        <taxon>Eukaryota</taxon>
        <taxon>Metazoa</taxon>
        <taxon>Ecdysozoa</taxon>
        <taxon>Nematoda</taxon>
        <taxon>Chromadorea</taxon>
        <taxon>Rhabditida</taxon>
        <taxon>Rhabditina</taxon>
        <taxon>Diplogasteromorpha</taxon>
        <taxon>Diplogasteroidea</taxon>
        <taxon>Neodiplogasteridae</taxon>
        <taxon>Pristionchus</taxon>
    </lineage>
</organism>
<reference evidence="1" key="2">
    <citation type="submission" date="2022-06" db="UniProtKB">
        <authorList>
            <consortium name="EnsemblMetazoa"/>
        </authorList>
    </citation>
    <scope>IDENTIFICATION</scope>
    <source>
        <strain evidence="1">PS312</strain>
    </source>
</reference>
<name>A0A2A6C461_PRIPA</name>
<evidence type="ECO:0000313" key="1">
    <source>
        <dbReference type="EnsemblMetazoa" id="PPA45550.1"/>
    </source>
</evidence>
<dbReference type="EnsemblMetazoa" id="PPA45550.1">
    <property type="protein sequence ID" value="PPA45550.1"/>
    <property type="gene ID" value="WBGene00283919"/>
</dbReference>
<dbReference type="Proteomes" id="UP000005239">
    <property type="component" value="Unassembled WGS sequence"/>
</dbReference>
<sequence length="59" mass="7282">MAWIIWVVDCNTTYSEREYWHRLSEDVEKSENETSRKKIEKADFARVHRLYVTSYIIER</sequence>
<keyword evidence="2" id="KW-1185">Reference proteome</keyword>
<evidence type="ECO:0000313" key="2">
    <source>
        <dbReference type="Proteomes" id="UP000005239"/>
    </source>
</evidence>
<accession>A0A8R1V1H1</accession>
<proteinExistence type="predicted"/>
<dbReference type="AlphaFoldDB" id="A0A2A6C461"/>
<gene>
    <name evidence="1" type="primary">WBGene00283919</name>
</gene>
<reference evidence="2" key="1">
    <citation type="journal article" date="2008" name="Nat. Genet.">
        <title>The Pristionchus pacificus genome provides a unique perspective on nematode lifestyle and parasitism.</title>
        <authorList>
            <person name="Dieterich C."/>
            <person name="Clifton S.W."/>
            <person name="Schuster L.N."/>
            <person name="Chinwalla A."/>
            <person name="Delehaunty K."/>
            <person name="Dinkelacker I."/>
            <person name="Fulton L."/>
            <person name="Fulton R."/>
            <person name="Godfrey J."/>
            <person name="Minx P."/>
            <person name="Mitreva M."/>
            <person name="Roeseler W."/>
            <person name="Tian H."/>
            <person name="Witte H."/>
            <person name="Yang S.P."/>
            <person name="Wilson R.K."/>
            <person name="Sommer R.J."/>
        </authorList>
    </citation>
    <scope>NUCLEOTIDE SEQUENCE [LARGE SCALE GENOMIC DNA]</scope>
    <source>
        <strain evidence="2">PS312</strain>
    </source>
</reference>
<protein>
    <submittedName>
        <fullName evidence="1">Uncharacterized protein</fullName>
    </submittedName>
</protein>
<accession>A0A2A6C461</accession>